<evidence type="ECO:0000259" key="7">
    <source>
        <dbReference type="PROSITE" id="PS51192"/>
    </source>
</evidence>
<dbReference type="InterPro" id="IPR049730">
    <property type="entry name" value="SNF2/RAD54-like_C"/>
</dbReference>
<dbReference type="Gene3D" id="3.40.50.300">
    <property type="entry name" value="P-loop containing nucleotide triphosphate hydrolases"/>
    <property type="match status" value="1"/>
</dbReference>
<keyword evidence="3" id="KW-0067">ATP-binding</keyword>
<evidence type="ECO:0000259" key="8">
    <source>
        <dbReference type="PROSITE" id="PS51194"/>
    </source>
</evidence>
<dbReference type="GO" id="GO:0005524">
    <property type="term" value="F:ATP binding"/>
    <property type="evidence" value="ECO:0007669"/>
    <property type="project" value="UniProtKB-KW"/>
</dbReference>
<sequence>MFAEGFNPFAHANAGDKRPPSPDFENAAKPWKKSCLQAVKTDPHEEVPFPLTPKLLPSIPQVLDEYRNGDVSWADIHMGWGDGLTPGDNTALAFDQTDLLASETLYDTCFGVVVTSATSSFFRGREATTATVPINMQPHGDFLKLYTSDTGKYAGIVTDPTLSRLLAKHSVKLSTFLIAPQSSKEKEKGKASRLPDPQCSLRVVVYGTMGERSEVGRLLSDAGLYLQHPSPEEVELEHVEYFNPHYLLRPGSQMPRLEDLTISGEDSTTASALNETTKIQLMSIFDTAGDLGIKPTTDPSPRIRSRLKQHQLTALAAMSEKECYSVESRQCPSLWEAAHLYSGETTYRHRITGQTTNDPPLIAGGILADEMGLGKTLSILSLICWSMDSLHDANTQARDPMSLTTLIVAPKSTITGWQSQIKKHILPGQIRVATYHGPRRQRVAAQFRSHDIILTTYQTLRSDWIAKGPLFSENWFRIVLDEAHRIGNRTAQTFHAACELQSPRRWCLTGTPIQNTLDNYGALLSFVRVAPFIEKSKFDHWISNRIRDDRPDGLPTLRMLIQATCLRRTKQSTAQSCELPGRSEKIEKVDLSPSDRPLYDFFQAETARIAAGCLHSENSGPSLIPQGKKNILPLINFLRLICNHGEDLLPAAAVEAWRVRQSGSISWQMMQSAKESCAFCRDDLESTSPALPSSAPHCGHPICASCSLQEWDDSEGMKTTCFACSDGPTPPFASKPSAKMKALIQNLQAEQVANQQGFTKPPVKSVVFSYWTKMLGLIETALQQSGISYERLDGQSTLLQRSNAMRKFADDPTCTVMLATIGSAGEGIDLTSASCVHLMEPHWNPMAEEQAIARVHRIGQLRHVTTTKYITPRSIEQYVQDIQKQKLQLVKDALESNGTCQREVDNERWRKLRQCLNANE</sequence>
<dbReference type="AlphaFoldDB" id="A0A9P8VTS6"/>
<dbReference type="Proteomes" id="UP000777438">
    <property type="component" value="Unassembled WGS sequence"/>
</dbReference>
<evidence type="ECO:0000313" key="10">
    <source>
        <dbReference type="Proteomes" id="UP000777438"/>
    </source>
</evidence>
<organism evidence="9 10">
    <name type="scientific">Thelonectria olida</name>
    <dbReference type="NCBI Taxonomy" id="1576542"/>
    <lineage>
        <taxon>Eukaryota</taxon>
        <taxon>Fungi</taxon>
        <taxon>Dikarya</taxon>
        <taxon>Ascomycota</taxon>
        <taxon>Pezizomycotina</taxon>
        <taxon>Sordariomycetes</taxon>
        <taxon>Hypocreomycetidae</taxon>
        <taxon>Hypocreales</taxon>
        <taxon>Nectriaceae</taxon>
        <taxon>Thelonectria</taxon>
    </lineage>
</organism>
<keyword evidence="1" id="KW-0547">Nucleotide-binding</keyword>
<dbReference type="GO" id="GO:0008270">
    <property type="term" value="F:zinc ion binding"/>
    <property type="evidence" value="ECO:0007669"/>
    <property type="project" value="UniProtKB-KW"/>
</dbReference>
<keyword evidence="10" id="KW-1185">Reference proteome</keyword>
<dbReference type="EMBL" id="JAGPYM010000035">
    <property type="protein sequence ID" value="KAH6876382.1"/>
    <property type="molecule type" value="Genomic_DNA"/>
</dbReference>
<feature type="region of interest" description="Disordered" evidence="5">
    <location>
        <begin position="1"/>
        <end position="28"/>
    </location>
</feature>
<dbReference type="PROSITE" id="PS51194">
    <property type="entry name" value="HELICASE_CTER"/>
    <property type="match status" value="1"/>
</dbReference>
<keyword evidence="4" id="KW-0479">Metal-binding</keyword>
<dbReference type="GO" id="GO:0008094">
    <property type="term" value="F:ATP-dependent activity, acting on DNA"/>
    <property type="evidence" value="ECO:0007669"/>
    <property type="project" value="TreeGrafter"/>
</dbReference>
<feature type="domain" description="RING-type" evidence="6">
    <location>
        <begin position="677"/>
        <end position="725"/>
    </location>
</feature>
<dbReference type="CDD" id="cd18008">
    <property type="entry name" value="DEXDc_SHPRH-like"/>
    <property type="match status" value="1"/>
</dbReference>
<name>A0A9P8VTS6_9HYPO</name>
<dbReference type="PROSITE" id="PS50089">
    <property type="entry name" value="ZF_RING_2"/>
    <property type="match status" value="1"/>
</dbReference>
<dbReference type="Gene3D" id="3.40.50.10810">
    <property type="entry name" value="Tandem AAA-ATPase domain"/>
    <property type="match status" value="1"/>
</dbReference>
<proteinExistence type="predicted"/>
<dbReference type="OrthoDB" id="448448at2759"/>
<dbReference type="InterPro" id="IPR001841">
    <property type="entry name" value="Znf_RING"/>
</dbReference>
<keyword evidence="2" id="KW-0378">Hydrolase</keyword>
<dbReference type="SMART" id="SM00490">
    <property type="entry name" value="HELICc"/>
    <property type="match status" value="1"/>
</dbReference>
<dbReference type="PROSITE" id="PS51192">
    <property type="entry name" value="HELICASE_ATP_BIND_1"/>
    <property type="match status" value="1"/>
</dbReference>
<dbReference type="SMART" id="SM00487">
    <property type="entry name" value="DEXDc"/>
    <property type="match status" value="1"/>
</dbReference>
<dbReference type="Pfam" id="PF00176">
    <property type="entry name" value="SNF2-rel_dom"/>
    <property type="match status" value="1"/>
</dbReference>
<dbReference type="GO" id="GO:0016787">
    <property type="term" value="F:hydrolase activity"/>
    <property type="evidence" value="ECO:0007669"/>
    <property type="project" value="UniProtKB-KW"/>
</dbReference>
<dbReference type="SUPFAM" id="SSF52540">
    <property type="entry name" value="P-loop containing nucleoside triphosphate hydrolases"/>
    <property type="match status" value="2"/>
</dbReference>
<dbReference type="InterPro" id="IPR038718">
    <property type="entry name" value="SNF2-like_sf"/>
</dbReference>
<keyword evidence="4" id="KW-0863">Zinc-finger</keyword>
<dbReference type="GO" id="GO:0006281">
    <property type="term" value="P:DNA repair"/>
    <property type="evidence" value="ECO:0007669"/>
    <property type="project" value="TreeGrafter"/>
</dbReference>
<dbReference type="PANTHER" id="PTHR45626:SF52">
    <property type="entry name" value="SINGLE-STRANDED DNA-DEPENDENT ATPASE (EUROFUNG)"/>
    <property type="match status" value="1"/>
</dbReference>
<dbReference type="PANTHER" id="PTHR45626">
    <property type="entry name" value="TRANSCRIPTION TERMINATION FACTOR 2-RELATED"/>
    <property type="match status" value="1"/>
</dbReference>
<protein>
    <submittedName>
        <fullName evidence="9">SNF2 family N-terminal domain-containing protein</fullName>
    </submittedName>
</protein>
<evidence type="ECO:0000256" key="2">
    <source>
        <dbReference type="ARBA" id="ARBA00022801"/>
    </source>
</evidence>
<dbReference type="InterPro" id="IPR001650">
    <property type="entry name" value="Helicase_C-like"/>
</dbReference>
<dbReference type="CDD" id="cd18793">
    <property type="entry name" value="SF2_C_SNF"/>
    <property type="match status" value="1"/>
</dbReference>
<keyword evidence="4" id="KW-0862">Zinc</keyword>
<dbReference type="GO" id="GO:0005634">
    <property type="term" value="C:nucleus"/>
    <property type="evidence" value="ECO:0007669"/>
    <property type="project" value="TreeGrafter"/>
</dbReference>
<dbReference type="InterPro" id="IPR027417">
    <property type="entry name" value="P-loop_NTPase"/>
</dbReference>
<feature type="domain" description="Helicase ATP-binding" evidence="7">
    <location>
        <begin position="364"/>
        <end position="530"/>
    </location>
</feature>
<comment type="caution">
    <text evidence="9">The sequence shown here is derived from an EMBL/GenBank/DDBJ whole genome shotgun (WGS) entry which is preliminary data.</text>
</comment>
<feature type="domain" description="Helicase C-terminal" evidence="8">
    <location>
        <begin position="739"/>
        <end position="898"/>
    </location>
</feature>
<dbReference type="Pfam" id="PF00271">
    <property type="entry name" value="Helicase_C"/>
    <property type="match status" value="1"/>
</dbReference>
<reference evidence="9 10" key="1">
    <citation type="journal article" date="2021" name="Nat. Commun.">
        <title>Genetic determinants of endophytism in the Arabidopsis root mycobiome.</title>
        <authorList>
            <person name="Mesny F."/>
            <person name="Miyauchi S."/>
            <person name="Thiergart T."/>
            <person name="Pickel B."/>
            <person name="Atanasova L."/>
            <person name="Karlsson M."/>
            <person name="Huettel B."/>
            <person name="Barry K.W."/>
            <person name="Haridas S."/>
            <person name="Chen C."/>
            <person name="Bauer D."/>
            <person name="Andreopoulos W."/>
            <person name="Pangilinan J."/>
            <person name="LaButti K."/>
            <person name="Riley R."/>
            <person name="Lipzen A."/>
            <person name="Clum A."/>
            <person name="Drula E."/>
            <person name="Henrissat B."/>
            <person name="Kohler A."/>
            <person name="Grigoriev I.V."/>
            <person name="Martin F.M."/>
            <person name="Hacquard S."/>
        </authorList>
    </citation>
    <scope>NUCLEOTIDE SEQUENCE [LARGE SCALE GENOMIC DNA]</scope>
    <source>
        <strain evidence="9 10">MPI-CAGE-CH-0241</strain>
    </source>
</reference>
<gene>
    <name evidence="9" type="ORF">B0T10DRAFT_198404</name>
</gene>
<accession>A0A9P8VTS6</accession>
<dbReference type="InterPro" id="IPR000330">
    <property type="entry name" value="SNF2_N"/>
</dbReference>
<evidence type="ECO:0000256" key="4">
    <source>
        <dbReference type="PROSITE-ProRule" id="PRU00175"/>
    </source>
</evidence>
<evidence type="ECO:0000256" key="5">
    <source>
        <dbReference type="SAM" id="MobiDB-lite"/>
    </source>
</evidence>
<evidence type="ECO:0000256" key="1">
    <source>
        <dbReference type="ARBA" id="ARBA00022741"/>
    </source>
</evidence>
<dbReference type="InterPro" id="IPR050628">
    <property type="entry name" value="SNF2_RAD54_helicase_TF"/>
</dbReference>
<dbReference type="InterPro" id="IPR014001">
    <property type="entry name" value="Helicase_ATP-bd"/>
</dbReference>
<evidence type="ECO:0000313" key="9">
    <source>
        <dbReference type="EMBL" id="KAH6876382.1"/>
    </source>
</evidence>
<evidence type="ECO:0000256" key="3">
    <source>
        <dbReference type="ARBA" id="ARBA00022840"/>
    </source>
</evidence>
<evidence type="ECO:0000259" key="6">
    <source>
        <dbReference type="PROSITE" id="PS50089"/>
    </source>
</evidence>